<sequence length="125" mass="14742">MNRLRWNNFLLFCLLRNVSFIFLVVSSFPVFWMVRLLMMLSLPILMVILVTLILRLNMIRIAISVWINLTLLRKAIKLSMHTIQLPAALKIIQLKRKSSLSLDNICYVRGRIRKDAEFLNEIRSI</sequence>
<name>A0A8F5ML51_9VIRU</name>
<keyword evidence="1" id="KW-0472">Membrane</keyword>
<evidence type="ECO:0000313" key="2">
    <source>
        <dbReference type="EMBL" id="QXN75199.1"/>
    </source>
</evidence>
<feature type="transmembrane region" description="Helical" evidence="1">
    <location>
        <begin position="44"/>
        <end position="71"/>
    </location>
</feature>
<keyword evidence="1" id="KW-1133">Transmembrane helix</keyword>
<accession>A0A8F5ML51</accession>
<reference evidence="2" key="1">
    <citation type="submission" date="2021-04" db="EMBL/GenBank/DDBJ databases">
        <title>Genomes of microviruses identified in yellow-bellied marmot fecal samples.</title>
        <authorList>
            <person name="Varsani A."/>
            <person name="Kraberger S."/>
            <person name="Chatterjee A."/>
            <person name="Richet C."/>
            <person name="Fontenele R.S."/>
            <person name="Schmidlin K."/>
            <person name="Blumstein D.T."/>
        </authorList>
    </citation>
    <scope>NUCLEOTIDE SEQUENCE</scope>
    <source>
        <strain evidence="2">Mar41</strain>
    </source>
</reference>
<dbReference type="EMBL" id="MZ089787">
    <property type="protein sequence ID" value="QXN75199.1"/>
    <property type="molecule type" value="Genomic_DNA"/>
</dbReference>
<organism evidence="2">
    <name type="scientific">Microvirus mar41</name>
    <dbReference type="NCBI Taxonomy" id="2851176"/>
    <lineage>
        <taxon>Viruses</taxon>
        <taxon>Monodnaviria</taxon>
        <taxon>Sangervirae</taxon>
        <taxon>Phixviricota</taxon>
        <taxon>Malgrandaviricetes</taxon>
        <taxon>Petitvirales</taxon>
        <taxon>Microviridae</taxon>
    </lineage>
</organism>
<feature type="transmembrane region" description="Helical" evidence="1">
    <location>
        <begin position="9"/>
        <end position="32"/>
    </location>
</feature>
<protein>
    <submittedName>
        <fullName evidence="2">Uncharacterized protein</fullName>
    </submittedName>
</protein>
<evidence type="ECO:0000256" key="1">
    <source>
        <dbReference type="SAM" id="Phobius"/>
    </source>
</evidence>
<keyword evidence="1" id="KW-0812">Transmembrane</keyword>
<proteinExistence type="predicted"/>